<comment type="subcellular location">
    <subcellularLocation>
        <location evidence="1">Cytoplasm</location>
    </subcellularLocation>
</comment>
<dbReference type="InterPro" id="IPR004720">
    <property type="entry name" value="PTS_IIB_sorbose-sp"/>
</dbReference>
<gene>
    <name evidence="9" type="primary">sorB_6</name>
    <name evidence="9" type="ORF">SDC9_132988</name>
</gene>
<comment type="caution">
    <text evidence="9">The sequence shown here is derived from an EMBL/GenBank/DDBJ whole genome shotgun (WGS) entry which is preliminary data.</text>
</comment>
<keyword evidence="3" id="KW-0963">Cytoplasm</keyword>
<dbReference type="Pfam" id="PF03830">
    <property type="entry name" value="PTSIIB_sorb"/>
    <property type="match status" value="1"/>
</dbReference>
<name>A0A645D9L8_9ZZZZ</name>
<sequence>MANGIIHVRVDDRMLHGIVATDWVPKSGATRAMVVDTAAPTNDIVRASLKMACPAGVSLSVLDPAKAAANIQNGNYAAQKVFVICRYVKWAHELFKAGVSFEQVNLGNVTQNKGDVTVLDKTVRVSPEEKEMLREMRDAGIKITARFRPDDSETDVGRMLD</sequence>
<dbReference type="AlphaFoldDB" id="A0A645D9L8"/>
<dbReference type="Gene3D" id="3.40.35.10">
    <property type="entry name" value="Phosphotransferase system, sorbose subfamily IIB component"/>
    <property type="match status" value="1"/>
</dbReference>
<keyword evidence="7" id="KW-0418">Kinase</keyword>
<dbReference type="GO" id="GO:0009401">
    <property type="term" value="P:phosphoenolpyruvate-dependent sugar phosphotransferase system"/>
    <property type="evidence" value="ECO:0007669"/>
    <property type="project" value="UniProtKB-KW"/>
</dbReference>
<dbReference type="GO" id="GO:0005737">
    <property type="term" value="C:cytoplasm"/>
    <property type="evidence" value="ECO:0007669"/>
    <property type="project" value="UniProtKB-SubCell"/>
</dbReference>
<evidence type="ECO:0000256" key="5">
    <source>
        <dbReference type="ARBA" id="ARBA00022679"/>
    </source>
</evidence>
<evidence type="ECO:0000256" key="6">
    <source>
        <dbReference type="ARBA" id="ARBA00022683"/>
    </source>
</evidence>
<evidence type="ECO:0000259" key="8">
    <source>
        <dbReference type="PROSITE" id="PS51101"/>
    </source>
</evidence>
<keyword evidence="6" id="KW-0598">Phosphotransferase system</keyword>
<dbReference type="GO" id="GO:0016301">
    <property type="term" value="F:kinase activity"/>
    <property type="evidence" value="ECO:0007669"/>
    <property type="project" value="UniProtKB-KW"/>
</dbReference>
<dbReference type="GO" id="GO:0022871">
    <property type="term" value="F:protein-N(PI)-phosphohistidine-sorbose phosphotransferase system transporter activity"/>
    <property type="evidence" value="ECO:0007669"/>
    <property type="project" value="UniProtKB-EC"/>
</dbReference>
<dbReference type="EMBL" id="VSSQ01034084">
    <property type="protein sequence ID" value="MPM85905.1"/>
    <property type="molecule type" value="Genomic_DNA"/>
</dbReference>
<organism evidence="9">
    <name type="scientific">bioreactor metagenome</name>
    <dbReference type="NCBI Taxonomy" id="1076179"/>
    <lineage>
        <taxon>unclassified sequences</taxon>
        <taxon>metagenomes</taxon>
        <taxon>ecological metagenomes</taxon>
    </lineage>
</organism>
<protein>
    <submittedName>
        <fullName evidence="9">PTS system sorbose-specific EIIB component</fullName>
        <ecNumber evidence="9">2.7.1.206</ecNumber>
    </submittedName>
</protein>
<proteinExistence type="predicted"/>
<evidence type="ECO:0000256" key="1">
    <source>
        <dbReference type="ARBA" id="ARBA00004496"/>
    </source>
</evidence>
<feature type="domain" description="PTS EIIB type-4" evidence="8">
    <location>
        <begin position="1"/>
        <end position="161"/>
    </location>
</feature>
<accession>A0A645D9L8</accession>
<dbReference type="SUPFAM" id="SSF52728">
    <property type="entry name" value="PTS IIb component"/>
    <property type="match status" value="1"/>
</dbReference>
<dbReference type="EC" id="2.7.1.206" evidence="9"/>
<evidence type="ECO:0000313" key="9">
    <source>
        <dbReference type="EMBL" id="MPM85905.1"/>
    </source>
</evidence>
<evidence type="ECO:0000256" key="3">
    <source>
        <dbReference type="ARBA" id="ARBA00022490"/>
    </source>
</evidence>
<reference evidence="9" key="1">
    <citation type="submission" date="2019-08" db="EMBL/GenBank/DDBJ databases">
        <authorList>
            <person name="Kucharzyk K."/>
            <person name="Murdoch R.W."/>
            <person name="Higgins S."/>
            <person name="Loffler F."/>
        </authorList>
    </citation>
    <scope>NUCLEOTIDE SEQUENCE</scope>
</reference>
<dbReference type="InterPro" id="IPR036667">
    <property type="entry name" value="PTS_IIB_sorbose-sp_sf"/>
</dbReference>
<evidence type="ECO:0000256" key="4">
    <source>
        <dbReference type="ARBA" id="ARBA00022597"/>
    </source>
</evidence>
<keyword evidence="4" id="KW-0762">Sugar transport</keyword>
<keyword evidence="2" id="KW-0813">Transport</keyword>
<keyword evidence="5 9" id="KW-0808">Transferase</keyword>
<evidence type="ECO:0000256" key="2">
    <source>
        <dbReference type="ARBA" id="ARBA00022448"/>
    </source>
</evidence>
<dbReference type="PROSITE" id="PS51101">
    <property type="entry name" value="PTS_EIIB_TYPE_4"/>
    <property type="match status" value="1"/>
</dbReference>
<evidence type="ECO:0000256" key="7">
    <source>
        <dbReference type="ARBA" id="ARBA00022777"/>
    </source>
</evidence>